<evidence type="ECO:0000259" key="9">
    <source>
        <dbReference type="Pfam" id="PF04095"/>
    </source>
</evidence>
<evidence type="ECO:0000256" key="3">
    <source>
        <dbReference type="ARBA" id="ARBA00013236"/>
    </source>
</evidence>
<dbReference type="PANTHER" id="PTHR11098">
    <property type="entry name" value="NICOTINATE PHOSPHORIBOSYLTRANSFERASE"/>
    <property type="match status" value="1"/>
</dbReference>
<dbReference type="HAMAP" id="MF_00570">
    <property type="entry name" value="NAPRTase"/>
    <property type="match status" value="1"/>
</dbReference>
<feature type="domain" description="Nicotinate phosphoribosyltransferase N-terminal" evidence="10">
    <location>
        <begin position="15"/>
        <end position="142"/>
    </location>
</feature>
<protein>
    <recommendedName>
        <fullName evidence="3 8">Nicotinate phosphoribosyltransferase</fullName>
        <ecNumber evidence="3 8">6.3.4.21</ecNumber>
    </recommendedName>
</protein>
<dbReference type="PIRSF" id="PIRSF000484">
    <property type="entry name" value="NAPRT"/>
    <property type="match status" value="1"/>
</dbReference>
<evidence type="ECO:0000256" key="6">
    <source>
        <dbReference type="ARBA" id="ARBA00022642"/>
    </source>
</evidence>
<dbReference type="UniPathway" id="UPA00253">
    <property type="reaction ID" value="UER00457"/>
</dbReference>
<dbReference type="Pfam" id="PF17767">
    <property type="entry name" value="NAPRTase_N"/>
    <property type="match status" value="1"/>
</dbReference>
<comment type="PTM">
    <text evidence="8">Transiently phosphorylated on a His residue during the reaction cycle. Phosphorylation strongly increases the affinity for substrates and increases the rate of nicotinate D-ribonucleotide production. Dephosphorylation regenerates the low-affinity form of the enzyme, leading to product release.</text>
</comment>
<dbReference type="SUPFAM" id="SSF51690">
    <property type="entry name" value="Nicotinate/Quinolinate PRTase C-terminal domain-like"/>
    <property type="match status" value="1"/>
</dbReference>
<evidence type="ECO:0000256" key="7">
    <source>
        <dbReference type="ARBA" id="ARBA00048668"/>
    </source>
</evidence>
<dbReference type="InterPro" id="IPR040727">
    <property type="entry name" value="NAPRTase_N"/>
</dbReference>
<evidence type="ECO:0000256" key="1">
    <source>
        <dbReference type="ARBA" id="ARBA00004952"/>
    </source>
</evidence>
<evidence type="ECO:0000313" key="12">
    <source>
        <dbReference type="Proteomes" id="UP000250043"/>
    </source>
</evidence>
<dbReference type="InterPro" id="IPR006406">
    <property type="entry name" value="Nic_PRibTrfase"/>
</dbReference>
<dbReference type="Pfam" id="PF04095">
    <property type="entry name" value="NAPRTase"/>
    <property type="match status" value="1"/>
</dbReference>
<dbReference type="InterPro" id="IPR036068">
    <property type="entry name" value="Nicotinate_pribotase-like_C"/>
</dbReference>
<evidence type="ECO:0000256" key="5">
    <source>
        <dbReference type="ARBA" id="ARBA00022598"/>
    </source>
</evidence>
<comment type="similarity">
    <text evidence="2 8">Belongs to the NAPRTase family.</text>
</comment>
<comment type="function">
    <text evidence="8">Catalyzes the synthesis of beta-nicotinate D-ribonucleotide from nicotinate and 5-phospho-D-ribose 1-phosphate at the expense of ATP.</text>
</comment>
<evidence type="ECO:0000313" key="11">
    <source>
        <dbReference type="EMBL" id="OCH94914.1"/>
    </source>
</evidence>
<comment type="catalytic activity">
    <reaction evidence="7 8">
        <text>5-phospho-alpha-D-ribose 1-diphosphate + nicotinate + ATP + H2O = nicotinate beta-D-ribonucleotide + ADP + phosphate + diphosphate</text>
        <dbReference type="Rhea" id="RHEA:36163"/>
        <dbReference type="ChEBI" id="CHEBI:15377"/>
        <dbReference type="ChEBI" id="CHEBI:30616"/>
        <dbReference type="ChEBI" id="CHEBI:32544"/>
        <dbReference type="ChEBI" id="CHEBI:33019"/>
        <dbReference type="ChEBI" id="CHEBI:43474"/>
        <dbReference type="ChEBI" id="CHEBI:57502"/>
        <dbReference type="ChEBI" id="CHEBI:58017"/>
        <dbReference type="ChEBI" id="CHEBI:456216"/>
        <dbReference type="EC" id="6.3.4.21"/>
    </reaction>
</comment>
<keyword evidence="5 8" id="KW-0436">Ligase</keyword>
<name>A0A8E2DSA8_9APHY</name>
<keyword evidence="11" id="KW-0328">Glycosyltransferase</keyword>
<evidence type="ECO:0000259" key="10">
    <source>
        <dbReference type="Pfam" id="PF17767"/>
    </source>
</evidence>
<dbReference type="EMBL" id="KV722340">
    <property type="protein sequence ID" value="OCH94914.1"/>
    <property type="molecule type" value="Genomic_DNA"/>
</dbReference>
<dbReference type="InterPro" id="IPR007229">
    <property type="entry name" value="Nic_PRibTrfase-Fam"/>
</dbReference>
<keyword evidence="11" id="KW-0808">Transferase</keyword>
<dbReference type="AlphaFoldDB" id="A0A8E2DSA8"/>
<keyword evidence="6 8" id="KW-0662">Pyridine nucleotide biosynthesis</keyword>
<feature type="domain" description="Nicotinate/nicotinamide phosphoribosyltransferase" evidence="9">
    <location>
        <begin position="176"/>
        <end position="415"/>
    </location>
</feature>
<dbReference type="EC" id="6.3.4.21" evidence="3 8"/>
<reference evidence="11 12" key="1">
    <citation type="submission" date="2016-07" db="EMBL/GenBank/DDBJ databases">
        <title>Draft genome of the white-rot fungus Obba rivulosa 3A-2.</title>
        <authorList>
            <consortium name="DOE Joint Genome Institute"/>
            <person name="Miettinen O."/>
            <person name="Riley R."/>
            <person name="Acob R."/>
            <person name="Barry K."/>
            <person name="Cullen D."/>
            <person name="De Vries R."/>
            <person name="Hainaut M."/>
            <person name="Hatakka A."/>
            <person name="Henrissat B."/>
            <person name="Hilden K."/>
            <person name="Kuo R."/>
            <person name="Labutti K."/>
            <person name="Lipzen A."/>
            <person name="Makela M.R."/>
            <person name="Sandor L."/>
            <person name="Spatafora J.W."/>
            <person name="Grigoriev I.V."/>
            <person name="Hibbett D.S."/>
        </authorList>
    </citation>
    <scope>NUCLEOTIDE SEQUENCE [LARGE SCALE GENOMIC DNA]</scope>
    <source>
        <strain evidence="11 12">3A-2</strain>
    </source>
</reference>
<proteinExistence type="inferred from homology"/>
<dbReference type="Proteomes" id="UP000250043">
    <property type="component" value="Unassembled WGS sequence"/>
</dbReference>
<dbReference type="SUPFAM" id="SSF54675">
    <property type="entry name" value="Nicotinate/Quinolinate PRTase N-terminal domain-like"/>
    <property type="match status" value="1"/>
</dbReference>
<sequence length="417" mass="48017">MTRQGELLGFPASLLDSDLYKFTMQQAVLRHFPDVSATYRFTHRDKGRYFSRECYERFRESVSHFDRLQLTKEERDWLAIAYPQFRPDYLDYLYSYRFKPDQVHIQFIPVSEDGQYGNLDIEAVGLWVETILWEVPLMACLSETYFCTVDTDWDYEGQSEQAYEKGRTLLNAGCVFSEFGTRRRRSYHTQDLVVEALVRASKEMQGSGKLLGTSNVHLAHKYNISPIGTVAHEWYMAVGAIMGYEHVNHLALKLWEDVYSDGMLLALTDTFSTQAFFKEFLQHPEQARRWNGLRQDSGDPFVYAPFAREIYRQLDIDHTEKTIIYSDAVDVDKALKLHEQCRGYGFKCSFGIGTSFTNDFKSVSSGRKGKSKALNIVIKLASVNGKPTVKISDELSKNTGDPETVKLVKEIFELPSE</sequence>
<organism evidence="11 12">
    <name type="scientific">Obba rivulosa</name>
    <dbReference type="NCBI Taxonomy" id="1052685"/>
    <lineage>
        <taxon>Eukaryota</taxon>
        <taxon>Fungi</taxon>
        <taxon>Dikarya</taxon>
        <taxon>Basidiomycota</taxon>
        <taxon>Agaricomycotina</taxon>
        <taxon>Agaricomycetes</taxon>
        <taxon>Polyporales</taxon>
        <taxon>Gelatoporiaceae</taxon>
        <taxon>Obba</taxon>
    </lineage>
</organism>
<dbReference type="GO" id="GO:0034355">
    <property type="term" value="P:NAD+ biosynthetic process via the salvage pathway"/>
    <property type="evidence" value="ECO:0007669"/>
    <property type="project" value="TreeGrafter"/>
</dbReference>
<dbReference type="InterPro" id="IPR041525">
    <property type="entry name" value="N/Namide_PRibTrfase"/>
</dbReference>
<keyword evidence="4" id="KW-0597">Phosphoprotein</keyword>
<dbReference type="NCBIfam" id="TIGR01514">
    <property type="entry name" value="NAPRTase"/>
    <property type="match status" value="1"/>
</dbReference>
<dbReference type="GO" id="GO:0016757">
    <property type="term" value="F:glycosyltransferase activity"/>
    <property type="evidence" value="ECO:0007669"/>
    <property type="project" value="UniProtKB-KW"/>
</dbReference>
<dbReference type="OrthoDB" id="193380at2759"/>
<accession>A0A8E2DSA8</accession>
<evidence type="ECO:0000256" key="4">
    <source>
        <dbReference type="ARBA" id="ARBA00022553"/>
    </source>
</evidence>
<dbReference type="PANTHER" id="PTHR11098:SF1">
    <property type="entry name" value="NICOTINATE PHOSPHORIBOSYLTRANSFERASE"/>
    <property type="match status" value="1"/>
</dbReference>
<dbReference type="Gene3D" id="3.20.140.10">
    <property type="entry name" value="nicotinate phosphoribosyltransferase"/>
    <property type="match status" value="1"/>
</dbReference>
<evidence type="ECO:0000256" key="2">
    <source>
        <dbReference type="ARBA" id="ARBA00010897"/>
    </source>
</evidence>
<dbReference type="NCBIfam" id="NF003704">
    <property type="entry name" value="PRK05321.1"/>
    <property type="match status" value="1"/>
</dbReference>
<gene>
    <name evidence="11" type="ORF">OBBRIDRAFT_788914</name>
</gene>
<dbReference type="GO" id="GO:0005829">
    <property type="term" value="C:cytosol"/>
    <property type="evidence" value="ECO:0007669"/>
    <property type="project" value="TreeGrafter"/>
</dbReference>
<comment type="pathway">
    <text evidence="1 8">Cofactor biosynthesis; NAD(+) biosynthesis; nicotinate D-ribonucleotide from nicotinate: step 1/1.</text>
</comment>
<dbReference type="GO" id="GO:0004516">
    <property type="term" value="F:nicotinate phosphoribosyltransferase activity"/>
    <property type="evidence" value="ECO:0007669"/>
    <property type="project" value="UniProtKB-UniRule"/>
</dbReference>
<keyword evidence="12" id="KW-1185">Reference proteome</keyword>
<evidence type="ECO:0000256" key="8">
    <source>
        <dbReference type="RuleBase" id="RU003838"/>
    </source>
</evidence>